<feature type="transmembrane region" description="Helical" evidence="7">
    <location>
        <begin position="171"/>
        <end position="194"/>
    </location>
</feature>
<comment type="function">
    <text evidence="7">May be involved in iron transport and iron homeostasis.</text>
</comment>
<feature type="transmembrane region" description="Helical" evidence="7">
    <location>
        <begin position="319"/>
        <end position="343"/>
    </location>
</feature>
<dbReference type="Proteomes" id="UP000076842">
    <property type="component" value="Unassembled WGS sequence"/>
</dbReference>
<reference evidence="9 10" key="1">
    <citation type="journal article" date="2016" name="Mol. Biol. Evol.">
        <title>Comparative Genomics of Early-Diverging Mushroom-Forming Fungi Provides Insights into the Origins of Lignocellulose Decay Capabilities.</title>
        <authorList>
            <person name="Nagy L.G."/>
            <person name="Riley R."/>
            <person name="Tritt A."/>
            <person name="Adam C."/>
            <person name="Daum C."/>
            <person name="Floudas D."/>
            <person name="Sun H."/>
            <person name="Yadav J.S."/>
            <person name="Pangilinan J."/>
            <person name="Larsson K.H."/>
            <person name="Matsuura K."/>
            <person name="Barry K."/>
            <person name="Labutti K."/>
            <person name="Kuo R."/>
            <person name="Ohm R.A."/>
            <person name="Bhattacharya S.S."/>
            <person name="Shirouzu T."/>
            <person name="Yoshinaga Y."/>
            <person name="Martin F.M."/>
            <person name="Grigoriev I.V."/>
            <person name="Hibbett D.S."/>
        </authorList>
    </citation>
    <scope>NUCLEOTIDE SEQUENCE [LARGE SCALE GENOMIC DNA]</scope>
    <source>
        <strain evidence="9 10">HHB12733</strain>
    </source>
</reference>
<evidence type="ECO:0000313" key="10">
    <source>
        <dbReference type="Proteomes" id="UP000076842"/>
    </source>
</evidence>
<keyword evidence="10" id="KW-1185">Reference proteome</keyword>
<name>A0A165G7W8_9BASI</name>
<dbReference type="InterPro" id="IPR009716">
    <property type="entry name" value="Ferroportin-1"/>
</dbReference>
<evidence type="ECO:0000256" key="3">
    <source>
        <dbReference type="ARBA" id="ARBA00022448"/>
    </source>
</evidence>
<dbReference type="PANTHER" id="PTHR11660:SF57">
    <property type="entry name" value="SOLUTE CARRIER FAMILY 40 MEMBER"/>
    <property type="match status" value="1"/>
</dbReference>
<keyword evidence="5 7" id="KW-1133">Transmembrane helix</keyword>
<feature type="transmembrane region" description="Helical" evidence="7">
    <location>
        <begin position="349"/>
        <end position="372"/>
    </location>
</feature>
<feature type="region of interest" description="Disordered" evidence="8">
    <location>
        <begin position="28"/>
        <end position="48"/>
    </location>
</feature>
<keyword evidence="4 7" id="KW-0812">Transmembrane</keyword>
<gene>
    <name evidence="9" type="ORF">CALCODRAFT_268987</name>
</gene>
<evidence type="ECO:0000256" key="1">
    <source>
        <dbReference type="ARBA" id="ARBA00004141"/>
    </source>
</evidence>
<proteinExistence type="inferred from homology"/>
<protein>
    <recommendedName>
        <fullName evidence="7">Solute carrier family 40 member</fullName>
    </recommendedName>
</protein>
<evidence type="ECO:0000256" key="8">
    <source>
        <dbReference type="SAM" id="MobiDB-lite"/>
    </source>
</evidence>
<keyword evidence="6 7" id="KW-0472">Membrane</keyword>
<organism evidence="9 10">
    <name type="scientific">Calocera cornea HHB12733</name>
    <dbReference type="NCBI Taxonomy" id="1353952"/>
    <lineage>
        <taxon>Eukaryota</taxon>
        <taxon>Fungi</taxon>
        <taxon>Dikarya</taxon>
        <taxon>Basidiomycota</taxon>
        <taxon>Agaricomycotina</taxon>
        <taxon>Dacrymycetes</taxon>
        <taxon>Dacrymycetales</taxon>
        <taxon>Dacrymycetaceae</taxon>
        <taxon>Calocera</taxon>
    </lineage>
</organism>
<evidence type="ECO:0000256" key="7">
    <source>
        <dbReference type="RuleBase" id="RU365065"/>
    </source>
</evidence>
<dbReference type="GO" id="GO:0005381">
    <property type="term" value="F:iron ion transmembrane transporter activity"/>
    <property type="evidence" value="ECO:0007669"/>
    <property type="project" value="UniProtKB-UniRule"/>
</dbReference>
<dbReference type="InParanoid" id="A0A165G7W8"/>
<feature type="transmembrane region" description="Helical" evidence="7">
    <location>
        <begin position="482"/>
        <end position="505"/>
    </location>
</feature>
<comment type="caution">
    <text evidence="7">Lacks conserved residue(s) required for the propagation of feature annotation.</text>
</comment>
<evidence type="ECO:0000256" key="2">
    <source>
        <dbReference type="ARBA" id="ARBA00006279"/>
    </source>
</evidence>
<dbReference type="AlphaFoldDB" id="A0A165G7W8"/>
<evidence type="ECO:0000313" key="9">
    <source>
        <dbReference type="EMBL" id="KZT57707.1"/>
    </source>
</evidence>
<feature type="transmembrane region" description="Helical" evidence="7">
    <location>
        <begin position="84"/>
        <end position="110"/>
    </location>
</feature>
<feature type="transmembrane region" description="Helical" evidence="7">
    <location>
        <begin position="384"/>
        <end position="407"/>
    </location>
</feature>
<dbReference type="OrthoDB" id="648861at2759"/>
<dbReference type="EMBL" id="KV423959">
    <property type="protein sequence ID" value="KZT57707.1"/>
    <property type="molecule type" value="Genomic_DNA"/>
</dbReference>
<dbReference type="SUPFAM" id="SSF103473">
    <property type="entry name" value="MFS general substrate transporter"/>
    <property type="match status" value="1"/>
</dbReference>
<evidence type="ECO:0000256" key="6">
    <source>
        <dbReference type="ARBA" id="ARBA00023136"/>
    </source>
</evidence>
<feature type="transmembrane region" description="Helical" evidence="7">
    <location>
        <begin position="240"/>
        <end position="262"/>
    </location>
</feature>
<keyword evidence="3 7" id="KW-0813">Transport</keyword>
<evidence type="ECO:0000256" key="5">
    <source>
        <dbReference type="ARBA" id="ARBA00022989"/>
    </source>
</evidence>
<keyword evidence="7" id="KW-0406">Ion transport</keyword>
<dbReference type="STRING" id="1353952.A0A165G7W8"/>
<sequence length="534" mass="58824">MTSTAAEVIKADVQAQAEVEPELSYALEEHTRSGEASTAGGEAPDAGEQESAVPVVSWRSILLLSASHLSSSWSDRTLEFAVPLYLITLFPGTLLPSSLFGFLTTGASILLSNAVGNYVDHAPRLRAVRAFILTQKASNLAAYALLLVLFERLQGQAGRGLGSAGNAGVRALFVGVCLLGCILRLATVGMNVAIERDWVTTITTGSPASLTRLNAFLRRIDLLCKLLAPLFVSFLTLKSYQLSIMVLMAVSFVTMFFEFVWIQLVHNEFPVLAAEQAERLTAYAQRPRAPFWNMAAVGKTMQQMLVDWREFQRTPVFPTAVSISLLYLTTLAFDSTFLSYVVWRGYSNPLIAGMRGLCVVMGLLGTVIQPLLSRWIGNTRAASWSIWSEFLTLLPVLLSFFLSPAGYDDAGHVWNSALLFGGMALSRPGLWAFDLSQLQILQDKLRDHPRRNALTALQFSMQSIGDLAKYVLVMILSSPTEFRWTAVVSVGCVLAGCLVWTFAYARKERGHVLHLAHMAHILRSALRWVRLTHF</sequence>
<dbReference type="GO" id="GO:0016020">
    <property type="term" value="C:membrane"/>
    <property type="evidence" value="ECO:0007669"/>
    <property type="project" value="UniProtKB-SubCell"/>
</dbReference>
<comment type="subcellular location">
    <subcellularLocation>
        <location evidence="1 7">Membrane</location>
        <topology evidence="1 7">Multi-pass membrane protein</topology>
    </subcellularLocation>
</comment>
<dbReference type="PANTHER" id="PTHR11660">
    <property type="entry name" value="SOLUTE CARRIER FAMILY 40 MEMBER"/>
    <property type="match status" value="1"/>
</dbReference>
<dbReference type="Pfam" id="PF06963">
    <property type="entry name" value="FPN1"/>
    <property type="match status" value="1"/>
</dbReference>
<comment type="similarity">
    <text evidence="2 7">Belongs to the ferroportin (FP) (TC 2.A.100) family. SLC40A subfamily.</text>
</comment>
<feature type="transmembrane region" description="Helical" evidence="7">
    <location>
        <begin position="130"/>
        <end position="150"/>
    </location>
</feature>
<dbReference type="InterPro" id="IPR036259">
    <property type="entry name" value="MFS_trans_sf"/>
</dbReference>
<accession>A0A165G7W8</accession>
<evidence type="ECO:0000256" key="4">
    <source>
        <dbReference type="ARBA" id="ARBA00022692"/>
    </source>
</evidence>